<dbReference type="PANTHER" id="PTHR31623">
    <property type="entry name" value="F21J9.9"/>
    <property type="match status" value="1"/>
</dbReference>
<evidence type="ECO:0000256" key="3">
    <source>
        <dbReference type="ARBA" id="ARBA00023315"/>
    </source>
</evidence>
<organism evidence="4 5">
    <name type="scientific">Salix dunnii</name>
    <dbReference type="NCBI Taxonomy" id="1413687"/>
    <lineage>
        <taxon>Eukaryota</taxon>
        <taxon>Viridiplantae</taxon>
        <taxon>Streptophyta</taxon>
        <taxon>Embryophyta</taxon>
        <taxon>Tracheophyta</taxon>
        <taxon>Spermatophyta</taxon>
        <taxon>Magnoliopsida</taxon>
        <taxon>eudicotyledons</taxon>
        <taxon>Gunneridae</taxon>
        <taxon>Pentapetalae</taxon>
        <taxon>rosids</taxon>
        <taxon>fabids</taxon>
        <taxon>Malpighiales</taxon>
        <taxon>Salicaceae</taxon>
        <taxon>Saliceae</taxon>
        <taxon>Salix</taxon>
    </lineage>
</organism>
<comment type="similarity">
    <text evidence="1">Belongs to the plant acyltransferase family.</text>
</comment>
<dbReference type="AlphaFoldDB" id="A0A835K7J7"/>
<evidence type="ECO:0000256" key="2">
    <source>
        <dbReference type="ARBA" id="ARBA00022679"/>
    </source>
</evidence>
<evidence type="ECO:0000256" key="1">
    <source>
        <dbReference type="ARBA" id="ARBA00009861"/>
    </source>
</evidence>
<keyword evidence="5" id="KW-1185">Reference proteome</keyword>
<reference evidence="4 5" key="1">
    <citation type="submission" date="2020-10" db="EMBL/GenBank/DDBJ databases">
        <title>Plant Genome Project.</title>
        <authorList>
            <person name="Zhang R.-G."/>
        </authorList>
    </citation>
    <scope>NUCLEOTIDE SEQUENCE [LARGE SCALE GENOMIC DNA]</scope>
    <source>
        <strain evidence="4">FAFU-HL-1</strain>
        <tissue evidence="4">Leaf</tissue>
    </source>
</reference>
<comment type="caution">
    <text evidence="4">The sequence shown here is derived from an EMBL/GenBank/DDBJ whole genome shotgun (WGS) entry which is preliminary data.</text>
</comment>
<dbReference type="EMBL" id="JADGMS010000005">
    <property type="protein sequence ID" value="KAF9682228.1"/>
    <property type="molecule type" value="Genomic_DNA"/>
</dbReference>
<accession>A0A835K7J7</accession>
<dbReference type="Gene3D" id="3.30.559.10">
    <property type="entry name" value="Chloramphenicol acetyltransferase-like domain"/>
    <property type="match status" value="2"/>
</dbReference>
<name>A0A835K7J7_9ROSI</name>
<keyword evidence="2" id="KW-0808">Transferase</keyword>
<sequence>MFPSLSRCIFNMKVENLSRKLITPSNPTPPHLEKLKISCLDQLLPPLHVSCIFYYQASAHDEPGVNNFQRSEQLQKSLSETLTIFYPLSGRYSRSSFSIHCNDQGVEFVEAQVRGCCLSQLLKGGELETKLRNQLAPSLFVPDDSPLVKVQFNMFECGGLAISVSISHVVADAFTLFTFVNAWATASRIGIEKLHRPSFELSSICPPREMHTHSVLNQGAVEENKIVTIKYVFNGTAILKLKLDAAKASADGSKLLKEEPTRVEIVTAVIWRSLIRVAQARRGYSRPSVLAIPVNMRGRAGPSIPQYCCGNFVHYAFAKFEPDDENSVQFPELVGEVHNAIRSAIKDCGEACNGDEISLMAINDTKELAETLGKDRVDGYLFSSWCRFAVYEADFGFGKPDWVSNLDNEMECFVFFMDTKDGEGIEAWVGLDDKSVLLFQQDLGILN</sequence>
<dbReference type="Pfam" id="PF02458">
    <property type="entry name" value="Transferase"/>
    <property type="match status" value="1"/>
</dbReference>
<keyword evidence="3" id="KW-0012">Acyltransferase</keyword>
<dbReference type="OrthoDB" id="1275635at2759"/>
<dbReference type="InterPro" id="IPR023213">
    <property type="entry name" value="CAT-like_dom_sf"/>
</dbReference>
<protein>
    <submittedName>
        <fullName evidence="4">Uncharacterized protein</fullName>
    </submittedName>
</protein>
<evidence type="ECO:0000313" key="5">
    <source>
        <dbReference type="Proteomes" id="UP000657918"/>
    </source>
</evidence>
<dbReference type="GO" id="GO:0016746">
    <property type="term" value="F:acyltransferase activity"/>
    <property type="evidence" value="ECO:0007669"/>
    <property type="project" value="UniProtKB-KW"/>
</dbReference>
<proteinExistence type="inferred from homology"/>
<dbReference type="Proteomes" id="UP000657918">
    <property type="component" value="Unassembled WGS sequence"/>
</dbReference>
<evidence type="ECO:0000313" key="4">
    <source>
        <dbReference type="EMBL" id="KAF9682228.1"/>
    </source>
</evidence>
<dbReference type="PANTHER" id="PTHR31623:SF124">
    <property type="entry name" value="VINORINE SYNTHASE-RELATED"/>
    <property type="match status" value="1"/>
</dbReference>
<gene>
    <name evidence="4" type="ORF">SADUNF_Sadunf05G0086800</name>
</gene>